<dbReference type="Proteomes" id="UP000270530">
    <property type="component" value="Chromosome"/>
</dbReference>
<organism evidence="2 3">
    <name type="scientific">Aerosticca soli</name>
    <dbReference type="NCBI Taxonomy" id="2010829"/>
    <lineage>
        <taxon>Bacteria</taxon>
        <taxon>Pseudomonadati</taxon>
        <taxon>Pseudomonadota</taxon>
        <taxon>Gammaproteobacteria</taxon>
        <taxon>Lysobacterales</taxon>
        <taxon>Rhodanobacteraceae</taxon>
        <taxon>Aerosticca</taxon>
    </lineage>
</organism>
<proteinExistence type="predicted"/>
<accession>A0A2Z6E7G0</accession>
<name>A0A2Z6E7G0_9GAMM</name>
<reference evidence="3" key="1">
    <citation type="submission" date="2018-04" db="EMBL/GenBank/DDBJ databases">
        <authorList>
            <person name="Watanabe M."/>
            <person name="Kojima H."/>
        </authorList>
    </citation>
    <scope>NUCLEOTIDE SEQUENCE [LARGE SCALE GENOMIC DNA]</scope>
    <source>
        <strain evidence="3">Dysh456</strain>
    </source>
</reference>
<protein>
    <submittedName>
        <fullName evidence="2">GCN5-related N-acetyltransferase</fullName>
    </submittedName>
</protein>
<dbReference type="Pfam" id="PF00583">
    <property type="entry name" value="Acetyltransf_1"/>
    <property type="match status" value="1"/>
</dbReference>
<dbReference type="Gene3D" id="3.40.630.30">
    <property type="match status" value="1"/>
</dbReference>
<gene>
    <name evidence="2" type="ORF">ALSL_2096</name>
</gene>
<evidence type="ECO:0000259" key="1">
    <source>
        <dbReference type="PROSITE" id="PS51186"/>
    </source>
</evidence>
<keyword evidence="2" id="KW-0808">Transferase</keyword>
<dbReference type="InterPro" id="IPR016181">
    <property type="entry name" value="Acyl_CoA_acyltransferase"/>
</dbReference>
<dbReference type="PROSITE" id="PS51186">
    <property type="entry name" value="GNAT"/>
    <property type="match status" value="1"/>
</dbReference>
<evidence type="ECO:0000313" key="2">
    <source>
        <dbReference type="EMBL" id="BBD80722.1"/>
    </source>
</evidence>
<dbReference type="GO" id="GO:0016747">
    <property type="term" value="F:acyltransferase activity, transferring groups other than amino-acyl groups"/>
    <property type="evidence" value="ECO:0007669"/>
    <property type="project" value="InterPro"/>
</dbReference>
<dbReference type="EMBL" id="AP018560">
    <property type="protein sequence ID" value="BBD80722.1"/>
    <property type="molecule type" value="Genomic_DNA"/>
</dbReference>
<dbReference type="RefSeq" id="WP_126538916.1">
    <property type="nucleotide sequence ID" value="NZ_AP018560.1"/>
</dbReference>
<evidence type="ECO:0000313" key="3">
    <source>
        <dbReference type="Proteomes" id="UP000270530"/>
    </source>
</evidence>
<dbReference type="SUPFAM" id="SSF55729">
    <property type="entry name" value="Acyl-CoA N-acyltransferases (Nat)"/>
    <property type="match status" value="1"/>
</dbReference>
<dbReference type="AlphaFoldDB" id="A0A2Z6E7G0"/>
<dbReference type="OrthoDB" id="7678938at2"/>
<reference evidence="3" key="2">
    <citation type="submission" date="2018-06" db="EMBL/GenBank/DDBJ databases">
        <title>Genome sequence of Rhodanobacteraceae bacterium strain Dysh456.</title>
        <authorList>
            <person name="Fukui M."/>
        </authorList>
    </citation>
    <scope>NUCLEOTIDE SEQUENCE [LARGE SCALE GENOMIC DNA]</scope>
    <source>
        <strain evidence="3">Dysh456</strain>
    </source>
</reference>
<dbReference type="InterPro" id="IPR000182">
    <property type="entry name" value="GNAT_dom"/>
</dbReference>
<feature type="domain" description="N-acetyltransferase" evidence="1">
    <location>
        <begin position="6"/>
        <end position="157"/>
    </location>
</feature>
<dbReference type="KEGG" id="rbd:ALSL_2096"/>
<dbReference type="CDD" id="cd04301">
    <property type="entry name" value="NAT_SF"/>
    <property type="match status" value="1"/>
</dbReference>
<keyword evidence="3" id="KW-1185">Reference proteome</keyword>
<sequence>MKTELVEISPLKDEAEAETAGRWIYQEWARLEAPAVWQENKADILRSLDPAVTIPKFFGCRVDGELAGIASVVPHDLPTCPTWGPWLANVLVMPHWRRRGFGSALVRYAMEYADGLVPALYLYTFDQVGLYLRLGWQTVREDVYLGRPITIMRHSAAPRASVP</sequence>